<gene>
    <name evidence="1" type="ordered locus">PCC8801_4358</name>
</gene>
<evidence type="ECO:0000313" key="2">
    <source>
        <dbReference type="Proteomes" id="UP000008204"/>
    </source>
</evidence>
<evidence type="ECO:0000313" key="1">
    <source>
        <dbReference type="EMBL" id="ACK68280.1"/>
    </source>
</evidence>
<dbReference type="HOGENOM" id="CLU_137426_0_0_3"/>
<dbReference type="eggNOG" id="ENOG50300H4">
    <property type="taxonomic scope" value="Bacteria"/>
</dbReference>
<keyword evidence="2" id="KW-1185">Reference proteome</keyword>
<dbReference type="KEGG" id="cyp:PCC8801_4358"/>
<dbReference type="AlphaFoldDB" id="B7JVE7"/>
<protein>
    <submittedName>
        <fullName evidence="1">Uncharacterized protein</fullName>
    </submittedName>
</protein>
<dbReference type="EMBL" id="CP001287">
    <property type="protein sequence ID" value="ACK68280.1"/>
    <property type="molecule type" value="Genomic_DNA"/>
</dbReference>
<dbReference type="Proteomes" id="UP000008204">
    <property type="component" value="Chromosome"/>
</dbReference>
<reference evidence="2" key="1">
    <citation type="journal article" date="2011" name="MBio">
        <title>Novel metabolic attributes of the genus Cyanothece, comprising a group of unicellular nitrogen-fixing Cyanobacteria.</title>
        <authorList>
            <person name="Bandyopadhyay A."/>
            <person name="Elvitigala T."/>
            <person name="Welsh E."/>
            <person name="Stockel J."/>
            <person name="Liberton M."/>
            <person name="Min H."/>
            <person name="Sherman L.A."/>
            <person name="Pakrasi H.B."/>
        </authorList>
    </citation>
    <scope>NUCLEOTIDE SEQUENCE [LARGE SCALE GENOMIC DNA]</scope>
    <source>
        <strain evidence="2">PCC 8801</strain>
    </source>
</reference>
<accession>B7JVE7</accession>
<sequence>MMDYIYFLGNASLTLRVIEYLQTMYDSSLCSMTVIHQINGWIIKIKFKQPLTPQKHGDFKAFMNEIGVPYELEIRLQMVFWSLETGQSPIDVMRRYQVAIVSHGSPDSNDIEAFRQQFTRGLGYCPETLA</sequence>
<dbReference type="STRING" id="41431.PCC8801_4358"/>
<proteinExistence type="predicted"/>
<name>B7JVE7_RIPO1</name>
<organism evidence="1 2">
    <name type="scientific">Rippkaea orientalis (strain PCC 8801 / RF-1)</name>
    <name type="common">Cyanothece sp. (strain PCC 8801)</name>
    <dbReference type="NCBI Taxonomy" id="41431"/>
    <lineage>
        <taxon>Bacteria</taxon>
        <taxon>Bacillati</taxon>
        <taxon>Cyanobacteriota</taxon>
        <taxon>Cyanophyceae</taxon>
        <taxon>Oscillatoriophycideae</taxon>
        <taxon>Chroococcales</taxon>
        <taxon>Aphanothecaceae</taxon>
        <taxon>Rippkaea</taxon>
        <taxon>Rippkaea orientalis</taxon>
    </lineage>
</organism>